<sequence length="170" mass="18307">MITKWDLSQFYTSSQKQMHYSHIELRAIEIGLDELALVVLQVRIISTGPDGPDSSTEGPGGRTSSATNGPASHDSSIEGPGGWTSSSESPGGLTASSEGPGGPAIIFNIYYLVTTNIDPHCCKMFLLLRLEEGDVLTTYAVGTPRTGHGIEQGRFLEDRGEERNKNPQEI</sequence>
<dbReference type="Proteomes" id="UP000652761">
    <property type="component" value="Unassembled WGS sequence"/>
</dbReference>
<keyword evidence="3" id="KW-1185">Reference proteome</keyword>
<feature type="region of interest" description="Disordered" evidence="1">
    <location>
        <begin position="48"/>
        <end position="98"/>
    </location>
</feature>
<evidence type="ECO:0000313" key="3">
    <source>
        <dbReference type="Proteomes" id="UP000652761"/>
    </source>
</evidence>
<evidence type="ECO:0000256" key="1">
    <source>
        <dbReference type="SAM" id="MobiDB-lite"/>
    </source>
</evidence>
<feature type="region of interest" description="Disordered" evidence="1">
    <location>
        <begin position="150"/>
        <end position="170"/>
    </location>
</feature>
<organism evidence="2 3">
    <name type="scientific">Colocasia esculenta</name>
    <name type="common">Wild taro</name>
    <name type="synonym">Arum esculentum</name>
    <dbReference type="NCBI Taxonomy" id="4460"/>
    <lineage>
        <taxon>Eukaryota</taxon>
        <taxon>Viridiplantae</taxon>
        <taxon>Streptophyta</taxon>
        <taxon>Embryophyta</taxon>
        <taxon>Tracheophyta</taxon>
        <taxon>Spermatophyta</taxon>
        <taxon>Magnoliopsida</taxon>
        <taxon>Liliopsida</taxon>
        <taxon>Araceae</taxon>
        <taxon>Aroideae</taxon>
        <taxon>Colocasieae</taxon>
        <taxon>Colocasia</taxon>
    </lineage>
</organism>
<accession>A0A843VY99</accession>
<evidence type="ECO:0000313" key="2">
    <source>
        <dbReference type="EMBL" id="MQL98460.1"/>
    </source>
</evidence>
<name>A0A843VY99_COLES</name>
<reference evidence="2" key="1">
    <citation type="submission" date="2017-07" db="EMBL/GenBank/DDBJ databases">
        <title>Taro Niue Genome Assembly and Annotation.</title>
        <authorList>
            <person name="Atibalentja N."/>
            <person name="Keating K."/>
            <person name="Fields C.J."/>
        </authorList>
    </citation>
    <scope>NUCLEOTIDE SEQUENCE</scope>
    <source>
        <strain evidence="2">Niue_2</strain>
        <tissue evidence="2">Leaf</tissue>
    </source>
</reference>
<feature type="compositionally biased region" description="Polar residues" evidence="1">
    <location>
        <begin position="83"/>
        <end position="97"/>
    </location>
</feature>
<gene>
    <name evidence="2" type="ORF">Taro_031170</name>
</gene>
<feature type="compositionally biased region" description="Basic and acidic residues" evidence="1">
    <location>
        <begin position="154"/>
        <end position="170"/>
    </location>
</feature>
<dbReference type="EMBL" id="NMUH01002190">
    <property type="protein sequence ID" value="MQL98460.1"/>
    <property type="molecule type" value="Genomic_DNA"/>
</dbReference>
<feature type="compositionally biased region" description="Polar residues" evidence="1">
    <location>
        <begin position="53"/>
        <end position="74"/>
    </location>
</feature>
<protein>
    <submittedName>
        <fullName evidence="2">Uncharacterized protein</fullName>
    </submittedName>
</protein>
<comment type="caution">
    <text evidence="2">The sequence shown here is derived from an EMBL/GenBank/DDBJ whole genome shotgun (WGS) entry which is preliminary data.</text>
</comment>
<proteinExistence type="predicted"/>
<dbReference type="AlphaFoldDB" id="A0A843VY99"/>